<evidence type="ECO:0000259" key="2">
    <source>
        <dbReference type="PROSITE" id="PS51746"/>
    </source>
</evidence>
<dbReference type="InterPro" id="IPR001932">
    <property type="entry name" value="PPM-type_phosphatase-like_dom"/>
</dbReference>
<proteinExistence type="predicted"/>
<feature type="coiled-coil region" evidence="1">
    <location>
        <begin position="58"/>
        <end position="92"/>
    </location>
</feature>
<accession>A0A833L035</accession>
<dbReference type="SUPFAM" id="SSF81606">
    <property type="entry name" value="PP2C-like"/>
    <property type="match status" value="1"/>
</dbReference>
<dbReference type="PROSITE" id="PS51746">
    <property type="entry name" value="PPM_2"/>
    <property type="match status" value="1"/>
</dbReference>
<evidence type="ECO:0000256" key="1">
    <source>
        <dbReference type="SAM" id="Coils"/>
    </source>
</evidence>
<evidence type="ECO:0000313" key="3">
    <source>
        <dbReference type="EMBL" id="KAF0133397.1"/>
    </source>
</evidence>
<gene>
    <name evidence="3" type="ORF">FD145_1307</name>
</gene>
<protein>
    <submittedName>
        <fullName evidence="3">Protein serine threonine phosphatase PrpC regulation of stationary phase</fullName>
    </submittedName>
</protein>
<sequence>MVAKTAKLKEIPPKLNTAGISELAINNPEAMQSLPYLTGNMAALAKAGYDPVGLIAEMAAMQEQIGQLQATVNEFTEKIGRLETTLETAQNINVTIAGENADLCHENQQLRQKISRIQPPSITSPEDTSDLLGQVQSERTMIRRKREIGSPSDLKTLLEANPDEMVGPDFVDIYGYLTNLPVIGNIFRDLSGNLLTYKDVHKAIVSELNKFNFFQTIQDSREIGDYFAADIISKMLQSFVLLSTECHKKLFSLGTNMLGLSGVFSGSLTGEGYSFTTDVGVGRKKISFGVNAGNANLIKQEFGQTETEIKLINEDSAGHAKLNDGTEIDIVCDGMGGHGQGEEASRMAVGIYLHARLGGKDIFQSIQLVQDCILKQNESLGGKNRKGTTFVATERSDDGIRIIQIGDSRARYVSQDSAGVVTRDHAKKFELCEIGVFSEQLRLEDPTISPFIMNEKDSDGNYTIPKTIIDDQAMAQFEDYSYPENNVITTGLGINKDLLLVNYFYFPKLASLEKTTSRVMLYSDGVVKGRAIGCSRAQSESDLTRLTRDHDNLLDLSRRIVEEAVAKGSDDNVTVGVVELPYELDIQNRSFGKFNLSDGKWTFYEGYVGMTRTKKESEILPRRKRLGIF</sequence>
<comment type="caution">
    <text evidence="3">The sequence shown here is derived from an EMBL/GenBank/DDBJ whole genome shotgun (WGS) entry which is preliminary data.</text>
</comment>
<reference evidence="3 4" key="1">
    <citation type="submission" date="2019-12" db="EMBL/GenBank/DDBJ databases">
        <authorList>
            <person name="Wolfe R."/>
            <person name="Danczak R."/>
            <person name="Wilkins M."/>
        </authorList>
    </citation>
    <scope>NUCLEOTIDE SEQUENCE [LARGE SCALE GENOMIC DNA]</scope>
    <source>
        <strain evidence="3">X2_MaxBin.013</strain>
    </source>
</reference>
<keyword evidence="1" id="KW-0175">Coiled coil</keyword>
<feature type="domain" description="PPM-type phosphatase" evidence="2">
    <location>
        <begin position="301"/>
        <end position="580"/>
    </location>
</feature>
<dbReference type="Gene3D" id="3.60.40.10">
    <property type="entry name" value="PPM-type phosphatase domain"/>
    <property type="match status" value="1"/>
</dbReference>
<dbReference type="AlphaFoldDB" id="A0A833L035"/>
<organism evidence="3 4">
    <name type="scientific">Candidatus Saganbacteria bacterium</name>
    <dbReference type="NCBI Taxonomy" id="2575572"/>
    <lineage>
        <taxon>Bacteria</taxon>
        <taxon>Bacillati</taxon>
        <taxon>Saganbacteria</taxon>
    </lineage>
</organism>
<dbReference type="InterPro" id="IPR036457">
    <property type="entry name" value="PPM-type-like_dom_sf"/>
</dbReference>
<evidence type="ECO:0000313" key="4">
    <source>
        <dbReference type="Proteomes" id="UP000488506"/>
    </source>
</evidence>
<name>A0A833L035_UNCSA</name>
<dbReference type="Proteomes" id="UP000488506">
    <property type="component" value="Unassembled WGS sequence"/>
</dbReference>
<dbReference type="EMBL" id="WPAF01000027">
    <property type="protein sequence ID" value="KAF0133397.1"/>
    <property type="molecule type" value="Genomic_DNA"/>
</dbReference>